<dbReference type="AlphaFoldDB" id="A0A822ZJU7"/>
<evidence type="ECO:0000313" key="2">
    <source>
        <dbReference type="EMBL" id="DAD46384.1"/>
    </source>
</evidence>
<organism evidence="2 3">
    <name type="scientific">Nelumbo nucifera</name>
    <name type="common">Sacred lotus</name>
    <dbReference type="NCBI Taxonomy" id="4432"/>
    <lineage>
        <taxon>Eukaryota</taxon>
        <taxon>Viridiplantae</taxon>
        <taxon>Streptophyta</taxon>
        <taxon>Embryophyta</taxon>
        <taxon>Tracheophyta</taxon>
        <taxon>Spermatophyta</taxon>
        <taxon>Magnoliopsida</taxon>
        <taxon>Proteales</taxon>
        <taxon>Nelumbonaceae</taxon>
        <taxon>Nelumbo</taxon>
    </lineage>
</organism>
<dbReference type="InterPro" id="IPR025558">
    <property type="entry name" value="DUF4283"/>
</dbReference>
<accession>A0A822ZJU7</accession>
<feature type="domain" description="DUF4283" evidence="1">
    <location>
        <begin position="65"/>
        <end position="146"/>
    </location>
</feature>
<dbReference type="EMBL" id="DUZY01000008">
    <property type="protein sequence ID" value="DAD46384.1"/>
    <property type="molecule type" value="Genomic_DNA"/>
</dbReference>
<keyword evidence="3" id="KW-1185">Reference proteome</keyword>
<dbReference type="PANTHER" id="PTHR31286:SF180">
    <property type="entry name" value="OS10G0362600 PROTEIN"/>
    <property type="match status" value="1"/>
</dbReference>
<name>A0A822ZJU7_NELNU</name>
<reference evidence="2 3" key="1">
    <citation type="journal article" date="2020" name="Mol. Biol. Evol.">
        <title>Distinct Expression and Methylation Patterns for Genes with Different Fates following a Single Whole-Genome Duplication in Flowering Plants.</title>
        <authorList>
            <person name="Shi T."/>
            <person name="Rahmani R.S."/>
            <person name="Gugger P.F."/>
            <person name="Wang M."/>
            <person name="Li H."/>
            <person name="Zhang Y."/>
            <person name="Li Z."/>
            <person name="Wang Q."/>
            <person name="Van de Peer Y."/>
            <person name="Marchal K."/>
            <person name="Chen J."/>
        </authorList>
    </citation>
    <scope>NUCLEOTIDE SEQUENCE [LARGE SCALE GENOMIC DNA]</scope>
    <source>
        <tissue evidence="2">Leaf</tissue>
    </source>
</reference>
<dbReference type="Pfam" id="PF14111">
    <property type="entry name" value="DUF4283"/>
    <property type="match status" value="1"/>
</dbReference>
<evidence type="ECO:0000313" key="3">
    <source>
        <dbReference type="Proteomes" id="UP000607653"/>
    </source>
</evidence>
<dbReference type="Proteomes" id="UP000607653">
    <property type="component" value="Unassembled WGS sequence"/>
</dbReference>
<gene>
    <name evidence="2" type="ORF">HUJ06_016321</name>
</gene>
<dbReference type="PANTHER" id="PTHR31286">
    <property type="entry name" value="GLYCINE-RICH CELL WALL STRUCTURAL PROTEIN 1.8-LIKE"/>
    <property type="match status" value="1"/>
</dbReference>
<proteinExistence type="predicted"/>
<evidence type="ECO:0000259" key="1">
    <source>
        <dbReference type="Pfam" id="PF14111"/>
    </source>
</evidence>
<comment type="caution">
    <text evidence="2">The sequence shown here is derived from an EMBL/GenBank/DDBJ whole genome shotgun (WGS) entry which is preliminary data.</text>
</comment>
<protein>
    <recommendedName>
        <fullName evidence="1">DUF4283 domain-containing protein</fullName>
    </recommendedName>
</protein>
<sequence>MAAAVGPRQGPSSSVVKPRSYASVVAETCALEQIHIGVKPPSFTQYGEPAVFFSDIEIEKACEPFRISLIAKCSYGRPSIPEIKSLLLAHFVLQKEVVIFVIDFTHFLFRFQCKEDFLKVWLREVIYLKGFLFQFFKWSSFFNPDEDPTVLPILINLPELPIYLFGEDFIKSIAGNIGKEMKLAIKDALQEVFGTPTDAKNAEINVHDDLEIMGDRVIESHQEKPRSANGDTINKNSINLIRVDATDLRRFHSNLATKVTEVVQRVYETVQSDDEGSQLDSSSVSEELQQFFVADTPIFHKPSQSVVEQTFVEVKPKRVRKPVKAMDEWPQSLPCF</sequence>
<dbReference type="InterPro" id="IPR040256">
    <property type="entry name" value="At4g02000-like"/>
</dbReference>